<name>A0ABV5TZW1_9PSEU</name>
<feature type="compositionally biased region" description="Basic residues" evidence="1">
    <location>
        <begin position="1"/>
        <end position="12"/>
    </location>
</feature>
<keyword evidence="3" id="KW-1185">Reference proteome</keyword>
<dbReference type="Proteomes" id="UP001589535">
    <property type="component" value="Unassembled WGS sequence"/>
</dbReference>
<sequence>MAKCKRRKHSSRPRQEMITPSGWPASRGAQNPREPSWLSMIARGALMEFGKAAVGRLLEWLLREDWQ</sequence>
<evidence type="ECO:0000313" key="2">
    <source>
        <dbReference type="EMBL" id="MFB9684658.1"/>
    </source>
</evidence>
<protein>
    <submittedName>
        <fullName evidence="2">Uncharacterized protein</fullName>
    </submittedName>
</protein>
<organism evidence="2 3">
    <name type="scientific">Amycolatopsis plumensis</name>
    <dbReference type="NCBI Taxonomy" id="236508"/>
    <lineage>
        <taxon>Bacteria</taxon>
        <taxon>Bacillati</taxon>
        <taxon>Actinomycetota</taxon>
        <taxon>Actinomycetes</taxon>
        <taxon>Pseudonocardiales</taxon>
        <taxon>Pseudonocardiaceae</taxon>
        <taxon>Amycolatopsis</taxon>
    </lineage>
</organism>
<reference evidence="2 3" key="1">
    <citation type="submission" date="2024-09" db="EMBL/GenBank/DDBJ databases">
        <authorList>
            <person name="Sun Q."/>
            <person name="Mori K."/>
        </authorList>
    </citation>
    <scope>NUCLEOTIDE SEQUENCE [LARGE SCALE GENOMIC DNA]</scope>
    <source>
        <strain evidence="2 3">JCM 13852</strain>
    </source>
</reference>
<accession>A0ABV5TZW1</accession>
<gene>
    <name evidence="2" type="ORF">ACFFTO_10740</name>
</gene>
<evidence type="ECO:0000313" key="3">
    <source>
        <dbReference type="Proteomes" id="UP001589535"/>
    </source>
</evidence>
<evidence type="ECO:0000256" key="1">
    <source>
        <dbReference type="SAM" id="MobiDB-lite"/>
    </source>
</evidence>
<feature type="region of interest" description="Disordered" evidence="1">
    <location>
        <begin position="1"/>
        <end position="32"/>
    </location>
</feature>
<proteinExistence type="predicted"/>
<dbReference type="EMBL" id="JBHMBK010000006">
    <property type="protein sequence ID" value="MFB9684658.1"/>
    <property type="molecule type" value="Genomic_DNA"/>
</dbReference>
<comment type="caution">
    <text evidence="2">The sequence shown here is derived from an EMBL/GenBank/DDBJ whole genome shotgun (WGS) entry which is preliminary data.</text>
</comment>
<dbReference type="RefSeq" id="WP_378191662.1">
    <property type="nucleotide sequence ID" value="NZ_JBHMBK010000006.1"/>
</dbReference>